<evidence type="ECO:0000256" key="8">
    <source>
        <dbReference type="ARBA" id="ARBA00029894"/>
    </source>
</evidence>
<dbReference type="GO" id="GO:0000287">
    <property type="term" value="F:magnesium ion binding"/>
    <property type="evidence" value="ECO:0007669"/>
    <property type="project" value="InterPro"/>
</dbReference>
<comment type="pathway">
    <text evidence="2">Siderophore biosynthesis; enterobactin biosynthesis.</text>
</comment>
<proteinExistence type="inferred from homology"/>
<dbReference type="InterPro" id="IPR041354">
    <property type="entry name" value="4PPT_N"/>
</dbReference>
<feature type="binding site" evidence="13">
    <location>
        <position position="143"/>
    </location>
    <ligand>
        <name>Mg(2+)</name>
        <dbReference type="ChEBI" id="CHEBI:18420"/>
    </ligand>
</feature>
<evidence type="ECO:0000256" key="12">
    <source>
        <dbReference type="PIRSR" id="PIRSR603542-1"/>
    </source>
</evidence>
<feature type="binding site" evidence="12">
    <location>
        <position position="189"/>
    </location>
    <ligand>
        <name>CoA</name>
        <dbReference type="ChEBI" id="CHEBI:57287"/>
    </ligand>
</feature>
<keyword evidence="13" id="KW-0460">Magnesium</keyword>
<evidence type="ECO:0000256" key="7">
    <source>
        <dbReference type="ARBA" id="ARBA00023191"/>
    </source>
</evidence>
<feature type="binding site" evidence="12">
    <location>
        <position position="185"/>
    </location>
    <ligand>
        <name>CoA</name>
        <dbReference type="ChEBI" id="CHEBI:57287"/>
    </ligand>
</feature>
<dbReference type="STRING" id="1125847.NT26_3333"/>
<keyword evidence="6 16" id="KW-0808">Transferase</keyword>
<dbReference type="UniPathway" id="UPA00017"/>
<evidence type="ECO:0000256" key="2">
    <source>
        <dbReference type="ARBA" id="ARBA00004993"/>
    </source>
</evidence>
<evidence type="ECO:0000256" key="10">
    <source>
        <dbReference type="ARBA" id="ARBA00049176"/>
    </source>
</evidence>
<feature type="binding site" evidence="12">
    <location>
        <position position="74"/>
    </location>
    <ligand>
        <name>CoA</name>
        <dbReference type="ChEBI" id="CHEBI:57287"/>
    </ligand>
</feature>
<protein>
    <recommendedName>
        <fullName evidence="5">Enterobactin synthase component D</fullName>
    </recommendedName>
    <alternativeName>
        <fullName evidence="8">4'-phosphopantetheinyl transferase EntD</fullName>
    </alternativeName>
    <alternativeName>
        <fullName evidence="9">Enterochelin synthase D</fullName>
    </alternativeName>
</protein>
<evidence type="ECO:0000313" key="17">
    <source>
        <dbReference type="Proteomes" id="UP000010792"/>
    </source>
</evidence>
<feature type="binding site" evidence="12">
    <location>
        <position position="82"/>
    </location>
    <ligand>
        <name>CoA</name>
        <dbReference type="ChEBI" id="CHEBI:57287"/>
    </ligand>
</feature>
<sequence>MIQAAGNCQKRPTAPPFGGEPFNNVILARAPMFWFEKGLLPPHRVIACFSDYQEPATPLYEVERAYISGSSKVRQREFSVGRACARRGLALLGRAAGAIPSDAYRAPVWPHAIVGSISHCRGLCGAAVAQRNEALNSIGMDIEERRAVSPDLADMICLPEERAWLSSFSSVQSRDALTAIFSAKEAFYKCLHPVTGLIFGFDAVLIDVDFSGGRFRATLQTPLPPLPATYRMTGEIRLSDDHVITAITLPAPHPCLADRPKSS</sequence>
<dbReference type="InterPro" id="IPR008278">
    <property type="entry name" value="4-PPantetheinyl_Trfase_dom"/>
</dbReference>
<dbReference type="KEGG" id="rht:NT26_3333"/>
<comment type="subunit">
    <text evidence="4">EntB, EntD, EntE, and EntF form a multienzyme complex called enterobactin synthase.</text>
</comment>
<dbReference type="InterPro" id="IPR037143">
    <property type="entry name" value="4-PPantetheinyl_Trfase_dom_sf"/>
</dbReference>
<dbReference type="Pfam" id="PF17837">
    <property type="entry name" value="4PPT_N"/>
    <property type="match status" value="1"/>
</dbReference>
<dbReference type="Gene3D" id="3.90.470.20">
    <property type="entry name" value="4'-phosphopantetheinyl transferase domain"/>
    <property type="match status" value="1"/>
</dbReference>
<feature type="binding site" evidence="13">
    <location>
        <position position="141"/>
    </location>
    <ligand>
        <name>Mg(2+)</name>
        <dbReference type="ChEBI" id="CHEBI:18420"/>
    </ligand>
</feature>
<comment type="catalytic activity">
    <reaction evidence="10">
        <text>apo-[aryl-carrier protein] + CoA = holo-[aryl-carrier protein] + adenosine 3',5'-bisphosphate + H(+)</text>
        <dbReference type="Rhea" id="RHEA:48404"/>
        <dbReference type="Rhea" id="RHEA-COMP:15903"/>
        <dbReference type="Rhea" id="RHEA-COMP:17557"/>
        <dbReference type="ChEBI" id="CHEBI:15378"/>
        <dbReference type="ChEBI" id="CHEBI:29999"/>
        <dbReference type="ChEBI" id="CHEBI:57287"/>
        <dbReference type="ChEBI" id="CHEBI:58343"/>
        <dbReference type="ChEBI" id="CHEBI:64479"/>
    </reaction>
</comment>
<dbReference type="GO" id="GO:0009239">
    <property type="term" value="P:enterobactin biosynthetic process"/>
    <property type="evidence" value="ECO:0007669"/>
    <property type="project" value="UniProtKB-UniPathway"/>
</dbReference>
<evidence type="ECO:0000259" key="15">
    <source>
        <dbReference type="Pfam" id="PF17837"/>
    </source>
</evidence>
<dbReference type="PRINTS" id="PR01399">
    <property type="entry name" value="ENTSNTHTASED"/>
</dbReference>
<dbReference type="GO" id="GO:0005886">
    <property type="term" value="C:plasma membrane"/>
    <property type="evidence" value="ECO:0007669"/>
    <property type="project" value="TreeGrafter"/>
</dbReference>
<evidence type="ECO:0000256" key="9">
    <source>
        <dbReference type="ARBA" id="ARBA00031996"/>
    </source>
</evidence>
<comment type="similarity">
    <text evidence="3">Belongs to the P-Pant transferase superfamily. EntD family.</text>
</comment>
<dbReference type="InterPro" id="IPR003542">
    <property type="entry name" value="Enbac_synth_compD-like"/>
</dbReference>
<reference evidence="16 17" key="1">
    <citation type="journal article" date="2013" name="Genome Biol. Evol.">
        <title>Life in an arsenic-containing gold mine: genome and physiology of the autotrophic arsenite-oxidizing bacterium rhizobium sp. NT-26.</title>
        <authorList>
            <person name="Andres J."/>
            <person name="Arsene-Ploetze F."/>
            <person name="Barbe V."/>
            <person name="Brochier-Armanet C."/>
            <person name="Cleiss-Arnold J."/>
            <person name="Coppee J.Y."/>
            <person name="Dillies M.A."/>
            <person name="Geist"/>
            <person name="L"/>
            <person name="Joublin A."/>
            <person name="Koechler S."/>
            <person name="Lassalle F."/>
            <person name="Marchal M."/>
            <person name="Medigue C."/>
            <person name="Muller D."/>
            <person name="Nesme X."/>
            <person name="Plewniak F."/>
            <person name="Proux C."/>
            <person name="Ramirez-Bahena M.H."/>
            <person name="Schenowitz C."/>
            <person name="Sismeiro O."/>
            <person name="Vallenet D."/>
            <person name="Santini J.M."/>
            <person name="Bertin P.N."/>
        </authorList>
    </citation>
    <scope>NUCLEOTIDE SEQUENCE [LARGE SCALE GENOMIC DNA]</scope>
    <source>
        <strain evidence="16 17">NT-26</strain>
    </source>
</reference>
<dbReference type="AlphaFoldDB" id="L0NJQ0"/>
<comment type="catalytic activity">
    <reaction evidence="11">
        <text>apo-[peptidyl-carrier protein] + CoA = holo-[peptidyl-carrier protein] + adenosine 3',5'-bisphosphate + H(+)</text>
        <dbReference type="Rhea" id="RHEA:46228"/>
        <dbReference type="Rhea" id="RHEA-COMP:11479"/>
        <dbReference type="Rhea" id="RHEA-COMP:11480"/>
        <dbReference type="ChEBI" id="CHEBI:15378"/>
        <dbReference type="ChEBI" id="CHEBI:29999"/>
        <dbReference type="ChEBI" id="CHEBI:57287"/>
        <dbReference type="ChEBI" id="CHEBI:58343"/>
        <dbReference type="ChEBI" id="CHEBI:64479"/>
    </reaction>
</comment>
<feature type="binding site" evidence="13">
    <location>
        <position position="142"/>
    </location>
    <ligand>
        <name>Mg(2+)</name>
        <dbReference type="ChEBI" id="CHEBI:18420"/>
    </ligand>
</feature>
<keyword evidence="17" id="KW-1185">Reference proteome</keyword>
<keyword evidence="7" id="KW-0259">Enterobactin biosynthesis</keyword>
<evidence type="ECO:0000256" key="4">
    <source>
        <dbReference type="ARBA" id="ARBA00011503"/>
    </source>
</evidence>
<dbReference type="SUPFAM" id="SSF56214">
    <property type="entry name" value="4'-phosphopantetheinyl transferase"/>
    <property type="match status" value="1"/>
</dbReference>
<dbReference type="Pfam" id="PF01648">
    <property type="entry name" value="ACPS"/>
    <property type="match status" value="1"/>
</dbReference>
<feature type="domain" description="4'-phosphopantetheinyl transferase N-terminal" evidence="15">
    <location>
        <begin position="63"/>
        <end position="129"/>
    </location>
</feature>
<evidence type="ECO:0000313" key="16">
    <source>
        <dbReference type="EMBL" id="CCF21056.1"/>
    </source>
</evidence>
<dbReference type="GO" id="GO:0009366">
    <property type="term" value="C:enterobactin synthetase complex"/>
    <property type="evidence" value="ECO:0007669"/>
    <property type="project" value="InterPro"/>
</dbReference>
<keyword evidence="13" id="KW-0479">Metal-binding</keyword>
<name>L0NJQ0_9HYPH</name>
<dbReference type="Proteomes" id="UP000010792">
    <property type="component" value="Chromosome"/>
</dbReference>
<dbReference type="EMBL" id="FO082820">
    <property type="protein sequence ID" value="CCF21056.1"/>
    <property type="molecule type" value="Genomic_DNA"/>
</dbReference>
<dbReference type="GO" id="GO:0008897">
    <property type="term" value="F:holo-[acyl-carrier-protein] synthase activity"/>
    <property type="evidence" value="ECO:0007669"/>
    <property type="project" value="InterPro"/>
</dbReference>
<evidence type="ECO:0000259" key="14">
    <source>
        <dbReference type="Pfam" id="PF01648"/>
    </source>
</evidence>
<feature type="binding site" evidence="12">
    <location>
        <position position="141"/>
    </location>
    <ligand>
        <name>CoA</name>
        <dbReference type="ChEBI" id="CHEBI:57287"/>
    </ligand>
</feature>
<feature type="binding site" evidence="12">
    <location>
        <begin position="118"/>
        <end position="119"/>
    </location>
    <ligand>
        <name>CoA</name>
        <dbReference type="ChEBI" id="CHEBI:57287"/>
    </ligand>
</feature>
<accession>L0NJQ0</accession>
<comment type="cofactor">
    <cofactor evidence="13">
        <name>Mg(2+)</name>
        <dbReference type="ChEBI" id="CHEBI:18420"/>
    </cofactor>
</comment>
<dbReference type="PANTHER" id="PTHR38096:SF1">
    <property type="entry name" value="ENTEROBACTIN SYNTHASE COMPONENT D"/>
    <property type="match status" value="1"/>
</dbReference>
<dbReference type="PANTHER" id="PTHR38096">
    <property type="entry name" value="ENTEROBACTIN SYNTHASE COMPONENT D"/>
    <property type="match status" value="1"/>
</dbReference>
<evidence type="ECO:0000256" key="1">
    <source>
        <dbReference type="ARBA" id="ARBA00003937"/>
    </source>
</evidence>
<gene>
    <name evidence="16" type="ORF">NT26_3333</name>
</gene>
<evidence type="ECO:0000256" key="3">
    <source>
        <dbReference type="ARBA" id="ARBA00008342"/>
    </source>
</evidence>
<feature type="domain" description="4'-phosphopantetheinyl transferase" evidence="14">
    <location>
        <begin position="137"/>
        <end position="219"/>
    </location>
</feature>
<organism evidence="16 17">
    <name type="scientific">Pseudorhizobium banfieldiae</name>
    <dbReference type="NCBI Taxonomy" id="1125847"/>
    <lineage>
        <taxon>Bacteria</taxon>
        <taxon>Pseudomonadati</taxon>
        <taxon>Pseudomonadota</taxon>
        <taxon>Alphaproteobacteria</taxon>
        <taxon>Hyphomicrobiales</taxon>
        <taxon>Rhizobiaceae</taxon>
        <taxon>Rhizobium/Agrobacterium group</taxon>
        <taxon>Pseudorhizobium</taxon>
    </lineage>
</organism>
<evidence type="ECO:0000256" key="11">
    <source>
        <dbReference type="ARBA" id="ARBA00049191"/>
    </source>
</evidence>
<evidence type="ECO:0000256" key="13">
    <source>
        <dbReference type="PIRSR" id="PIRSR603542-2"/>
    </source>
</evidence>
<comment type="function">
    <text evidence="1">Involved in the biosynthesis of the siderophore enterobactin (enterochelin), which is a macrocyclic trimeric lactone of N-(2,3-dihydroxybenzoyl)-serine. The serine trilactone serves as a scaffolding for the three catechol functionalities that provide hexadentate coordination for the tightly ligated iron(2+) atoms. Plays an essential role in the assembly of the enterobactin by catalyzing the transfer of the 4'-phosphopantetheine (Ppant) moiety from coenzyme A to the apo-domains of both EntB (ArCP domain) and EntF (PCP domain) to yield their holo-forms which make them competent for the activation of 2,3-dihydroxybenzoate (DHB) and L-serine, respectively.</text>
</comment>
<evidence type="ECO:0000256" key="6">
    <source>
        <dbReference type="ARBA" id="ARBA00022679"/>
    </source>
</evidence>
<evidence type="ECO:0000256" key="5">
    <source>
        <dbReference type="ARBA" id="ARBA00019087"/>
    </source>
</evidence>